<reference evidence="2" key="1">
    <citation type="journal article" date="2024" name="Proc. Natl. Acad. Sci. U.S.A.">
        <title>Extraordinary preservation of gene collinearity over three hundred million years revealed in homosporous lycophytes.</title>
        <authorList>
            <person name="Li C."/>
            <person name="Wickell D."/>
            <person name="Kuo L.Y."/>
            <person name="Chen X."/>
            <person name="Nie B."/>
            <person name="Liao X."/>
            <person name="Peng D."/>
            <person name="Ji J."/>
            <person name="Jenkins J."/>
            <person name="Williams M."/>
            <person name="Shu S."/>
            <person name="Plott C."/>
            <person name="Barry K."/>
            <person name="Rajasekar S."/>
            <person name="Grimwood J."/>
            <person name="Han X."/>
            <person name="Sun S."/>
            <person name="Hou Z."/>
            <person name="He W."/>
            <person name="Dai G."/>
            <person name="Sun C."/>
            <person name="Schmutz J."/>
            <person name="Leebens-Mack J.H."/>
            <person name="Li F.W."/>
            <person name="Wang L."/>
        </authorList>
    </citation>
    <scope>NUCLEOTIDE SEQUENCE [LARGE SCALE GENOMIC DNA]</scope>
    <source>
        <strain evidence="2">cv. PW_Plant_1</strain>
    </source>
</reference>
<dbReference type="EMBL" id="CM055101">
    <property type="protein sequence ID" value="KAJ7541718.1"/>
    <property type="molecule type" value="Genomic_DNA"/>
</dbReference>
<comment type="caution">
    <text evidence="1">The sequence shown here is derived from an EMBL/GenBank/DDBJ whole genome shotgun (WGS) entry which is preliminary data.</text>
</comment>
<proteinExistence type="predicted"/>
<evidence type="ECO:0000313" key="2">
    <source>
        <dbReference type="Proteomes" id="UP001162992"/>
    </source>
</evidence>
<gene>
    <name evidence="1" type="ORF">O6H91_10G072900</name>
</gene>
<evidence type="ECO:0000313" key="1">
    <source>
        <dbReference type="EMBL" id="KAJ7541718.1"/>
    </source>
</evidence>
<dbReference type="Proteomes" id="UP001162992">
    <property type="component" value="Chromosome 10"/>
</dbReference>
<keyword evidence="2" id="KW-1185">Reference proteome</keyword>
<sequence>MKRVLVTGASSGVGQAVALKFAGDGHGLYITGRDAARLSQTADICLGAGAKVVQKGIGDVSEENDVARHYSEALHALGGIDIAVLNAGVGRHGLLEDMSIENFDLVFNTNVRGVFLWLKKILPHMKERKSGQIIVISSVAGVQAFAGKSVYCASKFAVQGLVESLRAELSGTGVKAATILPGVIATPWWEGPAGNHKGVQAPALTADDIAANVAFIAYQSEKSDIDKVVVWPA</sequence>
<organism evidence="1 2">
    <name type="scientific">Diphasiastrum complanatum</name>
    <name type="common">Issler's clubmoss</name>
    <name type="synonym">Lycopodium complanatum</name>
    <dbReference type="NCBI Taxonomy" id="34168"/>
    <lineage>
        <taxon>Eukaryota</taxon>
        <taxon>Viridiplantae</taxon>
        <taxon>Streptophyta</taxon>
        <taxon>Embryophyta</taxon>
        <taxon>Tracheophyta</taxon>
        <taxon>Lycopodiopsida</taxon>
        <taxon>Lycopodiales</taxon>
        <taxon>Lycopodiaceae</taxon>
        <taxon>Lycopodioideae</taxon>
        <taxon>Diphasiastrum</taxon>
    </lineage>
</organism>
<protein>
    <submittedName>
        <fullName evidence="1">Uncharacterized protein</fullName>
    </submittedName>
</protein>
<name>A0ACC2CIG3_DIPCM</name>
<accession>A0ACC2CIG3</accession>